<dbReference type="InterPro" id="IPR055328">
    <property type="entry name" value="HEI10-like"/>
</dbReference>
<dbReference type="Proteomes" id="UP000829196">
    <property type="component" value="Unassembled WGS sequence"/>
</dbReference>
<dbReference type="EMBL" id="JAGYWB010000018">
    <property type="protein sequence ID" value="KAI0492120.1"/>
    <property type="molecule type" value="Genomic_DNA"/>
</dbReference>
<evidence type="ECO:0000313" key="3">
    <source>
        <dbReference type="Proteomes" id="UP000829196"/>
    </source>
</evidence>
<feature type="compositionally biased region" description="Basic and acidic residues" evidence="1">
    <location>
        <begin position="37"/>
        <end position="46"/>
    </location>
</feature>
<comment type="caution">
    <text evidence="2">The sequence shown here is derived from an EMBL/GenBank/DDBJ whole genome shotgun (WGS) entry which is preliminary data.</text>
</comment>
<dbReference type="AlphaFoldDB" id="A0A8T3A7D6"/>
<dbReference type="GO" id="GO:0051026">
    <property type="term" value="P:chiasma assembly"/>
    <property type="evidence" value="ECO:0007669"/>
    <property type="project" value="TreeGrafter"/>
</dbReference>
<name>A0A8T3A7D6_DENNO</name>
<evidence type="ECO:0000256" key="1">
    <source>
        <dbReference type="SAM" id="MobiDB-lite"/>
    </source>
</evidence>
<feature type="compositionally biased region" description="Basic and acidic residues" evidence="1">
    <location>
        <begin position="1"/>
        <end position="13"/>
    </location>
</feature>
<dbReference type="PANTHER" id="PTHR47384:SF2">
    <property type="entry name" value="E3 UBIQUITIN-PROTEIN LIGASE CCNB1IP1 HOMOLOG"/>
    <property type="match status" value="1"/>
</dbReference>
<accession>A0A8T3A7D6</accession>
<reference evidence="2" key="1">
    <citation type="journal article" date="2022" name="Front. Genet.">
        <title>Chromosome-Scale Assembly of the Dendrobium nobile Genome Provides Insights Into the Molecular Mechanism of the Biosynthesis of the Medicinal Active Ingredient of Dendrobium.</title>
        <authorList>
            <person name="Xu Q."/>
            <person name="Niu S.-C."/>
            <person name="Li K.-L."/>
            <person name="Zheng P.-J."/>
            <person name="Zhang X.-J."/>
            <person name="Jia Y."/>
            <person name="Liu Y."/>
            <person name="Niu Y.-X."/>
            <person name="Yu L.-H."/>
            <person name="Chen D.-F."/>
            <person name="Zhang G.-Q."/>
        </authorList>
    </citation>
    <scope>NUCLEOTIDE SEQUENCE</scope>
    <source>
        <tissue evidence="2">Leaf</tissue>
    </source>
</reference>
<organism evidence="2 3">
    <name type="scientific">Dendrobium nobile</name>
    <name type="common">Orchid</name>
    <dbReference type="NCBI Taxonomy" id="94219"/>
    <lineage>
        <taxon>Eukaryota</taxon>
        <taxon>Viridiplantae</taxon>
        <taxon>Streptophyta</taxon>
        <taxon>Embryophyta</taxon>
        <taxon>Tracheophyta</taxon>
        <taxon>Spermatophyta</taxon>
        <taxon>Magnoliopsida</taxon>
        <taxon>Liliopsida</taxon>
        <taxon>Asparagales</taxon>
        <taxon>Orchidaceae</taxon>
        <taxon>Epidendroideae</taxon>
        <taxon>Malaxideae</taxon>
        <taxon>Dendrobiinae</taxon>
        <taxon>Dendrobium</taxon>
    </lineage>
</organism>
<sequence>MYDQLRSEYESVKRSAIQPPNNFFPRAEPDIFANMIDNRDPPRQDRSVFTPETPGKREEIWPPARHRSSSSAAFDLSGGSQVSMAPGPIDHARASSSARPTFRVGINNPAATLRNLIISPMKRPQLCRNRSNLFTL</sequence>
<protein>
    <submittedName>
        <fullName evidence="2">Uncharacterized protein</fullName>
    </submittedName>
</protein>
<proteinExistence type="predicted"/>
<dbReference type="PANTHER" id="PTHR47384">
    <property type="entry name" value="E3 UBIQUITIN-PROTEIN LIGASE CCNB1IP1 HOMOLOG"/>
    <property type="match status" value="1"/>
</dbReference>
<feature type="region of interest" description="Disordered" evidence="1">
    <location>
        <begin position="1"/>
        <end position="103"/>
    </location>
</feature>
<evidence type="ECO:0000313" key="2">
    <source>
        <dbReference type="EMBL" id="KAI0492120.1"/>
    </source>
</evidence>
<gene>
    <name evidence="2" type="ORF">KFK09_026385</name>
</gene>
<dbReference type="OrthoDB" id="1730828at2759"/>
<keyword evidence="3" id="KW-1185">Reference proteome</keyword>